<keyword evidence="5" id="KW-0560">Oxidoreductase</keyword>
<comment type="cofactor">
    <cofactor evidence="1">
        <name>Zn(2+)</name>
        <dbReference type="ChEBI" id="CHEBI:29105"/>
    </cofactor>
</comment>
<dbReference type="PANTHER" id="PTHR43350:SF19">
    <property type="entry name" value="D-GULOSIDE 3-DEHYDROGENASE"/>
    <property type="match status" value="1"/>
</dbReference>
<name>A0A0P6XR54_9CHLR</name>
<dbReference type="SMART" id="SM00829">
    <property type="entry name" value="PKS_ER"/>
    <property type="match status" value="1"/>
</dbReference>
<dbReference type="GO" id="GO:0046872">
    <property type="term" value="F:metal ion binding"/>
    <property type="evidence" value="ECO:0007669"/>
    <property type="project" value="UniProtKB-KW"/>
</dbReference>
<organism evidence="7 8">
    <name type="scientific">Ornatilinea apprima</name>
    <dbReference type="NCBI Taxonomy" id="1134406"/>
    <lineage>
        <taxon>Bacteria</taxon>
        <taxon>Bacillati</taxon>
        <taxon>Chloroflexota</taxon>
        <taxon>Anaerolineae</taxon>
        <taxon>Anaerolineales</taxon>
        <taxon>Anaerolineaceae</taxon>
        <taxon>Ornatilinea</taxon>
    </lineage>
</organism>
<dbReference type="CDD" id="cd08255">
    <property type="entry name" value="2-desacetyl-2-hydroxyethyl_bacteriochlorophyllide_like"/>
    <property type="match status" value="1"/>
</dbReference>
<dbReference type="AlphaFoldDB" id="A0A0P6XR54"/>
<keyword evidence="8" id="KW-1185">Reference proteome</keyword>
<gene>
    <name evidence="7" type="ORF">ADN00_16565</name>
</gene>
<dbReference type="Gene3D" id="3.90.180.10">
    <property type="entry name" value="Medium-chain alcohol dehydrogenases, catalytic domain"/>
    <property type="match status" value="2"/>
</dbReference>
<comment type="similarity">
    <text evidence="2">Belongs to the zinc-containing alcohol dehydrogenase family.</text>
</comment>
<evidence type="ECO:0000259" key="6">
    <source>
        <dbReference type="SMART" id="SM00829"/>
    </source>
</evidence>
<dbReference type="InterPro" id="IPR013149">
    <property type="entry name" value="ADH-like_C"/>
</dbReference>
<protein>
    <submittedName>
        <fullName evidence="7">Oxidoreductase</fullName>
    </submittedName>
</protein>
<keyword evidence="3" id="KW-0479">Metal-binding</keyword>
<comment type="caution">
    <text evidence="7">The sequence shown here is derived from an EMBL/GenBank/DDBJ whole genome shotgun (WGS) entry which is preliminary data.</text>
</comment>
<feature type="domain" description="Enoyl reductase (ER)" evidence="6">
    <location>
        <begin position="8"/>
        <end position="343"/>
    </location>
</feature>
<dbReference type="OrthoDB" id="9769198at2"/>
<dbReference type="EMBL" id="LGCL01000040">
    <property type="protein sequence ID" value="KPL72085.1"/>
    <property type="molecule type" value="Genomic_DNA"/>
</dbReference>
<dbReference type="PANTHER" id="PTHR43350">
    <property type="entry name" value="NAD-DEPENDENT ALCOHOL DEHYDROGENASE"/>
    <property type="match status" value="1"/>
</dbReference>
<dbReference type="Proteomes" id="UP000050417">
    <property type="component" value="Unassembled WGS sequence"/>
</dbReference>
<proteinExistence type="inferred from homology"/>
<evidence type="ECO:0000256" key="4">
    <source>
        <dbReference type="ARBA" id="ARBA00022833"/>
    </source>
</evidence>
<dbReference type="InterPro" id="IPR011032">
    <property type="entry name" value="GroES-like_sf"/>
</dbReference>
<dbReference type="Pfam" id="PF00107">
    <property type="entry name" value="ADH_zinc_N"/>
    <property type="match status" value="1"/>
</dbReference>
<evidence type="ECO:0000256" key="2">
    <source>
        <dbReference type="ARBA" id="ARBA00008072"/>
    </source>
</evidence>
<evidence type="ECO:0000256" key="5">
    <source>
        <dbReference type="ARBA" id="ARBA00023002"/>
    </source>
</evidence>
<evidence type="ECO:0000313" key="8">
    <source>
        <dbReference type="Proteomes" id="UP000050417"/>
    </source>
</evidence>
<reference evidence="7 8" key="1">
    <citation type="submission" date="2015-07" db="EMBL/GenBank/DDBJ databases">
        <title>Genome sequence of Ornatilinea apprima DSM 23815.</title>
        <authorList>
            <person name="Hemp J."/>
            <person name="Ward L.M."/>
            <person name="Pace L.A."/>
            <person name="Fischer W.W."/>
        </authorList>
    </citation>
    <scope>NUCLEOTIDE SEQUENCE [LARGE SCALE GENOMIC DNA]</scope>
    <source>
        <strain evidence="7 8">P3M-1</strain>
    </source>
</reference>
<dbReference type="InterPro" id="IPR020843">
    <property type="entry name" value="ER"/>
</dbReference>
<evidence type="ECO:0000313" key="7">
    <source>
        <dbReference type="EMBL" id="KPL72085.1"/>
    </source>
</evidence>
<dbReference type="GO" id="GO:0016491">
    <property type="term" value="F:oxidoreductase activity"/>
    <property type="evidence" value="ECO:0007669"/>
    <property type="project" value="UniProtKB-KW"/>
</dbReference>
<keyword evidence="4" id="KW-0862">Zinc</keyword>
<dbReference type="PATRIC" id="fig|1134406.4.peg.3755"/>
<evidence type="ECO:0000256" key="3">
    <source>
        <dbReference type="ARBA" id="ARBA00022723"/>
    </source>
</evidence>
<evidence type="ECO:0000256" key="1">
    <source>
        <dbReference type="ARBA" id="ARBA00001947"/>
    </source>
</evidence>
<dbReference type="Gene3D" id="3.40.50.720">
    <property type="entry name" value="NAD(P)-binding Rossmann-like Domain"/>
    <property type="match status" value="1"/>
</dbReference>
<sequence length="348" mass="38173">MSKVLTITQPRQLGFETIEDRGLNEKEVRVRTLYSGISAGTEMATYRGSSPFLHKQWNANVRLFLPADAPSLTYPQTGWGYEEVGEVIETSPDVTALKVGDIVYGTWGHRTHTVLKEDYASQRIKPLNLDPVLAIYSHIGPIALNGILDANIHIGETVAVFGLGVLGQVIAQLAKRSGAQVIGIDLIENRLELAKNLGADYVINPRSESAAEKIKELTHSRGADVCIEVSGSSRALNEAIRAAAYAARVVALGFFQGEAQGLYLGEEFHHNRIQLICSQIGNVNPALSHRWDRLRLIHTIMDLQAAGVLNLRPVITHVIPFQQAAQGFQILDETPDQALQIVLDFSNE</sequence>
<accession>A0A0P6XR54</accession>
<dbReference type="RefSeq" id="WP_075064154.1">
    <property type="nucleotide sequence ID" value="NZ_LGCL01000040.1"/>
</dbReference>
<dbReference type="InterPro" id="IPR036291">
    <property type="entry name" value="NAD(P)-bd_dom_sf"/>
</dbReference>
<dbReference type="SUPFAM" id="SSF51735">
    <property type="entry name" value="NAD(P)-binding Rossmann-fold domains"/>
    <property type="match status" value="1"/>
</dbReference>
<dbReference type="SUPFAM" id="SSF50129">
    <property type="entry name" value="GroES-like"/>
    <property type="match status" value="1"/>
</dbReference>
<dbReference type="STRING" id="1134406.ADN00_16565"/>